<reference evidence="8 9" key="1">
    <citation type="submission" date="2015-07" db="EMBL/GenBank/DDBJ databases">
        <title>ATOL: Assembling a taxonomically balanced genome-scale reconstruction of the evolutionary history of the Enterobacteriaceae.</title>
        <authorList>
            <person name="Plunkett G.III."/>
            <person name="Neeno-Eckwall E.C."/>
            <person name="Glasner J.D."/>
            <person name="Perna N.T."/>
        </authorList>
    </citation>
    <scope>NUCLEOTIDE SEQUENCE [LARGE SCALE GENOMIC DNA]</scope>
    <source>
        <strain evidence="8 9">ATCC 35017</strain>
    </source>
</reference>
<evidence type="ECO:0000313" key="8">
    <source>
        <dbReference type="EMBL" id="KPD02662.1"/>
    </source>
</evidence>
<feature type="region of interest" description="Disordered" evidence="5">
    <location>
        <begin position="138"/>
        <end position="160"/>
    </location>
</feature>
<accession>A0A0N0IA18</accession>
<evidence type="ECO:0000259" key="7">
    <source>
        <dbReference type="Pfam" id="PF02897"/>
    </source>
</evidence>
<dbReference type="AlphaFoldDB" id="A0A0N0IA18"/>
<dbReference type="Gene3D" id="3.40.50.1820">
    <property type="entry name" value="alpha/beta hydrolase"/>
    <property type="match status" value="1"/>
</dbReference>
<evidence type="ECO:0000256" key="5">
    <source>
        <dbReference type="SAM" id="MobiDB-lite"/>
    </source>
</evidence>
<dbReference type="EMBL" id="LGAA01000018">
    <property type="protein sequence ID" value="KPD02662.1"/>
    <property type="molecule type" value="Genomic_DNA"/>
</dbReference>
<comment type="caution">
    <text evidence="8">The sequence shown here is derived from an EMBL/GenBank/DDBJ whole genome shotgun (WGS) entry which is preliminary data.</text>
</comment>
<evidence type="ECO:0000256" key="2">
    <source>
        <dbReference type="ARBA" id="ARBA00022670"/>
    </source>
</evidence>
<dbReference type="SUPFAM" id="SSF50993">
    <property type="entry name" value="Peptidase/esterase 'gauge' domain"/>
    <property type="match status" value="1"/>
</dbReference>
<dbReference type="InterPro" id="IPR029058">
    <property type="entry name" value="AB_hydrolase_fold"/>
</dbReference>
<dbReference type="EC" id="3.4.21.-" evidence="8"/>
<dbReference type="InterPro" id="IPR002470">
    <property type="entry name" value="Peptidase_S9A"/>
</dbReference>
<protein>
    <submittedName>
        <fullName evidence="8">Protease</fullName>
        <ecNumber evidence="8">3.4.21.-</ecNumber>
        <ecNumber evidence="8">3.4.21.83</ecNumber>
    </submittedName>
</protein>
<evidence type="ECO:0000256" key="1">
    <source>
        <dbReference type="ARBA" id="ARBA00005228"/>
    </source>
</evidence>
<evidence type="ECO:0000256" key="4">
    <source>
        <dbReference type="ARBA" id="ARBA00022825"/>
    </source>
</evidence>
<feature type="domain" description="Peptidase S9A N-terminal" evidence="7">
    <location>
        <begin position="39"/>
        <end position="455"/>
    </location>
</feature>
<keyword evidence="2 8" id="KW-0645">Protease</keyword>
<dbReference type="Pfam" id="PF02897">
    <property type="entry name" value="Peptidase_S9_N"/>
    <property type="match status" value="1"/>
</dbReference>
<dbReference type="SUPFAM" id="SSF53474">
    <property type="entry name" value="alpha/beta-Hydrolases"/>
    <property type="match status" value="1"/>
</dbReference>
<dbReference type="FunFam" id="3.40.50.1820:FF:000005">
    <property type="entry name" value="Prolyl endopeptidase"/>
    <property type="match status" value="1"/>
</dbReference>
<evidence type="ECO:0000259" key="6">
    <source>
        <dbReference type="Pfam" id="PF00326"/>
    </source>
</evidence>
<dbReference type="Pfam" id="PF00326">
    <property type="entry name" value="Peptidase_S9"/>
    <property type="match status" value="1"/>
</dbReference>
<keyword evidence="4" id="KW-0720">Serine protease</keyword>
<dbReference type="InterPro" id="IPR051543">
    <property type="entry name" value="Serine_Peptidase_S9A"/>
</dbReference>
<evidence type="ECO:0000256" key="3">
    <source>
        <dbReference type="ARBA" id="ARBA00022801"/>
    </source>
</evidence>
<keyword evidence="3 8" id="KW-0378">Hydrolase</keyword>
<name>A0A0N0IA18_9GAMM</name>
<dbReference type="EC" id="3.4.21.83" evidence="8"/>
<feature type="domain" description="Peptidase S9 prolyl oligopeptidase catalytic" evidence="6">
    <location>
        <begin position="512"/>
        <end position="724"/>
    </location>
</feature>
<sequence>MHKPLSWMLDPQRIAHWCLIALLSFNSGNILAEEKMNAPQAKKQPHSMTIHGDTRLDNYYWLRDDERQSPEVLDYLEQENRYTQQMLAPGETLREEIYTELVGRMKQDDQSVPYTSNGYTYRTVYVSGKNYPIYQRKPATRRAENQHNSQQNNSDLESNQDDWQTLIDGNQRAEGSEFYRLGALAISPDNKIIAVAEDKQGRNNFSISFRQVDDNAWQDNVLQGTSGNIVWAADSNTLFYVHKHPKTLLPYQVYRHQYGSTQQHDQKIYEELDDTFYISLSKSTSKQYILVAITSTETAEYRLIDAANPQREMVTFKPREIGIEYYLDHFKDNFYLRANHENELFGLYSTDHPGNNWKTVIAPREGIDLEDFELFNKWLVTEERENGLVKLRQINWQTQEERYIPLDDPAYMVWIGYNPEPDSDYLRYGYSSMTTPTTTFEINMCTQERQLLKQQDVKGFNGALYASKRVWIEAQDGVKVPVSLVYRSDLFKTGDNPLLVYGYGAYGASMDPSFSSSRLSLLDRGFVYAIAHIRGGGELGKKWYNQGKLANKKNTFTDFIDVTHGLISLGYGHPEHIYAMGGSAGGLLMGAVINMAPGLYQGVVAAVPFVDVMTTMLDASIPLTTGEYDEWGDPNQSKAYFTMLAYSPYDNIKPQRYPHLLVTTGLHDSQVQYWEPAKWVAKLRDYKQGNSLLLLETNMSAGHGGKSGRFSALEDIATEYSFLLMLENKANYFPQLN</sequence>
<evidence type="ECO:0000313" key="9">
    <source>
        <dbReference type="Proteomes" id="UP000053226"/>
    </source>
</evidence>
<keyword evidence="9" id="KW-1185">Reference proteome</keyword>
<feature type="compositionally biased region" description="Polar residues" evidence="5">
    <location>
        <begin position="146"/>
        <end position="160"/>
    </location>
</feature>
<dbReference type="InterPro" id="IPR001375">
    <property type="entry name" value="Peptidase_S9_cat"/>
</dbReference>
<organism evidence="8 9">
    <name type="scientific">Moellerella wisconsensis ATCC 35017</name>
    <dbReference type="NCBI Taxonomy" id="1354267"/>
    <lineage>
        <taxon>Bacteria</taxon>
        <taxon>Pseudomonadati</taxon>
        <taxon>Pseudomonadota</taxon>
        <taxon>Gammaproteobacteria</taxon>
        <taxon>Enterobacterales</taxon>
        <taxon>Morganellaceae</taxon>
        <taxon>Moellerella</taxon>
    </lineage>
</organism>
<comment type="similarity">
    <text evidence="1">Belongs to the peptidase S9A family.</text>
</comment>
<dbReference type="PANTHER" id="PTHR11757">
    <property type="entry name" value="PROTEASE FAMILY S9A OLIGOPEPTIDASE"/>
    <property type="match status" value="1"/>
</dbReference>
<gene>
    <name evidence="8" type="ORF">M992_1817</name>
</gene>
<dbReference type="Gene3D" id="2.130.10.120">
    <property type="entry name" value="Prolyl oligopeptidase, N-terminal domain"/>
    <property type="match status" value="1"/>
</dbReference>
<dbReference type="GO" id="GO:0004252">
    <property type="term" value="F:serine-type endopeptidase activity"/>
    <property type="evidence" value="ECO:0007669"/>
    <property type="project" value="UniProtKB-EC"/>
</dbReference>
<dbReference type="InterPro" id="IPR023302">
    <property type="entry name" value="Pept_S9A_N"/>
</dbReference>
<dbReference type="PRINTS" id="PR00862">
    <property type="entry name" value="PROLIGOPTASE"/>
</dbReference>
<proteinExistence type="inferred from homology"/>
<dbReference type="Proteomes" id="UP000053226">
    <property type="component" value="Unassembled WGS sequence"/>
</dbReference>
<dbReference type="PANTHER" id="PTHR11757:SF19">
    <property type="entry name" value="PROLYL ENDOPEPTIDASE-LIKE"/>
    <property type="match status" value="1"/>
</dbReference>
<dbReference type="GO" id="GO:0006508">
    <property type="term" value="P:proteolysis"/>
    <property type="evidence" value="ECO:0007669"/>
    <property type="project" value="UniProtKB-KW"/>
</dbReference>